<feature type="binding site" evidence="6">
    <location>
        <position position="114"/>
    </location>
    <ligand>
        <name>a divalent metal cation</name>
        <dbReference type="ChEBI" id="CHEBI:60240"/>
        <label>1</label>
    </ligand>
</feature>
<dbReference type="Gene3D" id="3.90.230.10">
    <property type="entry name" value="Creatinase/methionine aminopeptidase superfamily"/>
    <property type="match status" value="1"/>
</dbReference>
<dbReference type="EC" id="3.4.11.18" evidence="6 7"/>
<organism evidence="9 10">
    <name type="scientific">Candidatus Magasanikbacteria bacterium RIFCSPHIGHO2_01_FULL_33_34</name>
    <dbReference type="NCBI Taxonomy" id="1798671"/>
    <lineage>
        <taxon>Bacteria</taxon>
        <taxon>Candidatus Magasanikiibacteriota</taxon>
    </lineage>
</organism>
<feature type="binding site" evidence="6">
    <location>
        <position position="242"/>
    </location>
    <ligand>
        <name>a divalent metal cation</name>
        <dbReference type="ChEBI" id="CHEBI:60240"/>
        <label>1</label>
    </ligand>
</feature>
<evidence type="ECO:0000256" key="7">
    <source>
        <dbReference type="RuleBase" id="RU003653"/>
    </source>
</evidence>
<dbReference type="SUPFAM" id="SSF55920">
    <property type="entry name" value="Creatinase/aminopeptidase"/>
    <property type="match status" value="1"/>
</dbReference>
<sequence length="264" mass="28648">MYIKKDRELELILEGGKLMGKILEDLSNMVVVGMSAWDVDQKAEKMIIAAGGIPAFKGYKSRPSDPPFPSTICASINDELVHGIATKEKVLKDGDIFSIDIGMRYPADGGYFTDTALTIPVGNIDEVTKKLLAETQKSLEIGIAQCQVGNTIASIGKAIQSYIEPLGYGVVRDLVGHGVGHAVHEEPRVPNYYDKNLESWILEPGVVIAIEPMITIGDYAVDTAADGWSISTQDHSLNAHFEHTIIITKDGPVVATRRPNEISS</sequence>
<dbReference type="GO" id="GO:0005829">
    <property type="term" value="C:cytosol"/>
    <property type="evidence" value="ECO:0007669"/>
    <property type="project" value="TreeGrafter"/>
</dbReference>
<dbReference type="EMBL" id="MFPS01000002">
    <property type="protein sequence ID" value="OGH60180.1"/>
    <property type="molecule type" value="Genomic_DNA"/>
</dbReference>
<comment type="caution">
    <text evidence="9">The sequence shown here is derived from an EMBL/GenBank/DDBJ whole genome shotgun (WGS) entry which is preliminary data.</text>
</comment>
<comment type="similarity">
    <text evidence="6">Belongs to the peptidase M24A family. Methionine aminopeptidase type 1 subfamily.</text>
</comment>
<feature type="binding site" evidence="6">
    <location>
        <position position="114"/>
    </location>
    <ligand>
        <name>a divalent metal cation</name>
        <dbReference type="ChEBI" id="CHEBI:60240"/>
        <label>2</label>
        <note>catalytic</note>
    </ligand>
</feature>
<dbReference type="PRINTS" id="PR00599">
    <property type="entry name" value="MAPEPTIDASE"/>
</dbReference>
<dbReference type="InterPro" id="IPR000994">
    <property type="entry name" value="Pept_M24"/>
</dbReference>
<dbReference type="PANTHER" id="PTHR43330">
    <property type="entry name" value="METHIONINE AMINOPEPTIDASE"/>
    <property type="match status" value="1"/>
</dbReference>
<dbReference type="HAMAP" id="MF_01974">
    <property type="entry name" value="MetAP_1"/>
    <property type="match status" value="1"/>
</dbReference>
<name>A0A1F6LL98_9BACT</name>
<dbReference type="InterPro" id="IPR036005">
    <property type="entry name" value="Creatinase/aminopeptidase-like"/>
</dbReference>
<keyword evidence="2 6" id="KW-0031">Aminopeptidase</keyword>
<dbReference type="InterPro" id="IPR001714">
    <property type="entry name" value="Pept_M24_MAP"/>
</dbReference>
<dbReference type="Proteomes" id="UP000177067">
    <property type="component" value="Unassembled WGS sequence"/>
</dbReference>
<gene>
    <name evidence="6" type="primary">map</name>
    <name evidence="9" type="ORF">A2725_04720</name>
</gene>
<evidence type="ECO:0000256" key="4">
    <source>
        <dbReference type="ARBA" id="ARBA00022723"/>
    </source>
</evidence>
<feature type="binding site" evidence="6">
    <location>
        <position position="100"/>
    </location>
    <ligand>
        <name>a divalent metal cation</name>
        <dbReference type="ChEBI" id="CHEBI:60240"/>
        <label>1</label>
    </ligand>
</feature>
<dbReference type="GO" id="GO:0006508">
    <property type="term" value="P:proteolysis"/>
    <property type="evidence" value="ECO:0007669"/>
    <property type="project" value="UniProtKB-KW"/>
</dbReference>
<feature type="binding site" evidence="6">
    <location>
        <position position="184"/>
    </location>
    <ligand>
        <name>substrate</name>
    </ligand>
</feature>
<dbReference type="GO" id="GO:0046872">
    <property type="term" value="F:metal ion binding"/>
    <property type="evidence" value="ECO:0007669"/>
    <property type="project" value="UniProtKB-UniRule"/>
</dbReference>
<evidence type="ECO:0000259" key="8">
    <source>
        <dbReference type="Pfam" id="PF00557"/>
    </source>
</evidence>
<dbReference type="Pfam" id="PF00557">
    <property type="entry name" value="Peptidase_M24"/>
    <property type="match status" value="1"/>
</dbReference>
<evidence type="ECO:0000313" key="9">
    <source>
        <dbReference type="EMBL" id="OGH60180.1"/>
    </source>
</evidence>
<feature type="binding site" evidence="6">
    <location>
        <position position="242"/>
    </location>
    <ligand>
        <name>a divalent metal cation</name>
        <dbReference type="ChEBI" id="CHEBI:60240"/>
        <label>2</label>
        <note>catalytic</note>
    </ligand>
</feature>
<feature type="domain" description="Peptidase M24" evidence="8">
    <location>
        <begin position="11"/>
        <end position="249"/>
    </location>
</feature>
<accession>A0A1F6LL98</accession>
<dbReference type="AlphaFoldDB" id="A0A1F6LL98"/>
<dbReference type="CDD" id="cd01086">
    <property type="entry name" value="MetAP1"/>
    <property type="match status" value="1"/>
</dbReference>
<dbReference type="GO" id="GO:0004239">
    <property type="term" value="F:initiator methionyl aminopeptidase activity"/>
    <property type="evidence" value="ECO:0007669"/>
    <property type="project" value="UniProtKB-UniRule"/>
</dbReference>
<keyword evidence="5 6" id="KW-0378">Hydrolase</keyword>
<proteinExistence type="inferred from homology"/>
<protein>
    <recommendedName>
        <fullName evidence="6 7">Methionine aminopeptidase</fullName>
        <shortName evidence="6">MAP</shortName>
        <shortName evidence="6">MetAP</shortName>
        <ecNumber evidence="6 7">3.4.11.18</ecNumber>
    </recommendedName>
    <alternativeName>
        <fullName evidence="6">Peptidase M</fullName>
    </alternativeName>
</protein>
<reference evidence="9 10" key="1">
    <citation type="journal article" date="2016" name="Nat. Commun.">
        <title>Thousands of microbial genomes shed light on interconnected biogeochemical processes in an aquifer system.</title>
        <authorList>
            <person name="Anantharaman K."/>
            <person name="Brown C.T."/>
            <person name="Hug L.A."/>
            <person name="Sharon I."/>
            <person name="Castelle C.J."/>
            <person name="Probst A.J."/>
            <person name="Thomas B.C."/>
            <person name="Singh A."/>
            <person name="Wilkins M.J."/>
            <person name="Karaoz U."/>
            <person name="Brodie E.L."/>
            <person name="Williams K.H."/>
            <person name="Hubbard S.S."/>
            <person name="Banfield J.F."/>
        </authorList>
    </citation>
    <scope>NUCLEOTIDE SEQUENCE [LARGE SCALE GENOMIC DNA]</scope>
</reference>
<evidence type="ECO:0000256" key="6">
    <source>
        <dbReference type="HAMAP-Rule" id="MF_01974"/>
    </source>
</evidence>
<keyword evidence="4 6" id="KW-0479">Metal-binding</keyword>
<dbReference type="PANTHER" id="PTHR43330:SF27">
    <property type="entry name" value="METHIONINE AMINOPEPTIDASE"/>
    <property type="match status" value="1"/>
</dbReference>
<evidence type="ECO:0000256" key="3">
    <source>
        <dbReference type="ARBA" id="ARBA00022670"/>
    </source>
</evidence>
<evidence type="ECO:0000313" key="10">
    <source>
        <dbReference type="Proteomes" id="UP000177067"/>
    </source>
</evidence>
<comment type="subunit">
    <text evidence="6">Monomer.</text>
</comment>
<evidence type="ECO:0000256" key="5">
    <source>
        <dbReference type="ARBA" id="ARBA00022801"/>
    </source>
</evidence>
<dbReference type="GO" id="GO:0070006">
    <property type="term" value="F:metalloaminopeptidase activity"/>
    <property type="evidence" value="ECO:0007669"/>
    <property type="project" value="UniProtKB-UniRule"/>
</dbReference>
<feature type="binding site" evidence="6">
    <location>
        <position position="82"/>
    </location>
    <ligand>
        <name>substrate</name>
    </ligand>
</feature>
<feature type="binding site" evidence="6">
    <location>
        <position position="177"/>
    </location>
    <ligand>
        <name>a divalent metal cation</name>
        <dbReference type="ChEBI" id="CHEBI:60240"/>
        <label>2</label>
        <note>catalytic</note>
    </ligand>
</feature>
<dbReference type="NCBIfam" id="TIGR00500">
    <property type="entry name" value="met_pdase_I"/>
    <property type="match status" value="1"/>
</dbReference>
<comment type="cofactor">
    <cofactor evidence="6">
        <name>Co(2+)</name>
        <dbReference type="ChEBI" id="CHEBI:48828"/>
    </cofactor>
    <cofactor evidence="6">
        <name>Zn(2+)</name>
        <dbReference type="ChEBI" id="CHEBI:29105"/>
    </cofactor>
    <cofactor evidence="6">
        <name>Mn(2+)</name>
        <dbReference type="ChEBI" id="CHEBI:29035"/>
    </cofactor>
    <cofactor evidence="6">
        <name>Fe(2+)</name>
        <dbReference type="ChEBI" id="CHEBI:29033"/>
    </cofactor>
    <text evidence="6">Binds 2 divalent metal cations per subunit. Has a high-affinity and a low affinity metal-binding site. The true nature of the physiological cofactor is under debate. The enzyme is active with cobalt, zinc, manganese or divalent iron ions. Most likely, methionine aminopeptidases function as mononuclear Fe(2+)-metalloproteases under physiological conditions, and the catalytically relevant metal-binding site has been assigned to the histidine-containing high-affinity site.</text>
</comment>
<evidence type="ECO:0000256" key="2">
    <source>
        <dbReference type="ARBA" id="ARBA00022438"/>
    </source>
</evidence>
<comment type="function">
    <text evidence="1 6">Removes the N-terminal methionine from nascent proteins. The N-terminal methionine is often cleaved when the second residue in the primary sequence is small and uncharged (Met-Ala-, Cys, Gly, Pro, Ser, Thr, or Val). Requires deformylation of the N(alpha)-formylated initiator methionine before it can be hydrolyzed.</text>
</comment>
<feature type="binding site" evidence="6">
    <location>
        <position position="211"/>
    </location>
    <ligand>
        <name>a divalent metal cation</name>
        <dbReference type="ChEBI" id="CHEBI:60240"/>
        <label>2</label>
        <note>catalytic</note>
    </ligand>
</feature>
<comment type="catalytic activity">
    <reaction evidence="6 7">
        <text>Release of N-terminal amino acids, preferentially methionine, from peptides and arylamides.</text>
        <dbReference type="EC" id="3.4.11.18"/>
    </reaction>
</comment>
<keyword evidence="3 6" id="KW-0645">Protease</keyword>
<evidence type="ECO:0000256" key="1">
    <source>
        <dbReference type="ARBA" id="ARBA00002521"/>
    </source>
</evidence>
<dbReference type="InterPro" id="IPR002467">
    <property type="entry name" value="Pept_M24A_MAP1"/>
</dbReference>